<name>A1CPL7_ASPCL</name>
<feature type="domain" description="SET" evidence="2">
    <location>
        <begin position="353"/>
        <end position="547"/>
    </location>
</feature>
<dbReference type="eggNOG" id="KOG2084">
    <property type="taxonomic scope" value="Eukaryota"/>
</dbReference>
<dbReference type="OrthoDB" id="438641at2759"/>
<proteinExistence type="predicted"/>
<evidence type="ECO:0000313" key="3">
    <source>
        <dbReference type="EMBL" id="EAW07588.1"/>
    </source>
</evidence>
<protein>
    <submittedName>
        <fullName evidence="3">TPR domain protein</fullName>
    </submittedName>
</protein>
<evidence type="ECO:0000256" key="1">
    <source>
        <dbReference type="PROSITE-ProRule" id="PRU00339"/>
    </source>
</evidence>
<dbReference type="InterPro" id="IPR046341">
    <property type="entry name" value="SET_dom_sf"/>
</dbReference>
<dbReference type="SMART" id="SM00028">
    <property type="entry name" value="TPR"/>
    <property type="match status" value="3"/>
</dbReference>
<organism evidence="3 4">
    <name type="scientific">Aspergillus clavatus (strain ATCC 1007 / CBS 513.65 / DSM 816 / NCTC 3887 / NRRL 1 / QM 1276 / 107)</name>
    <dbReference type="NCBI Taxonomy" id="344612"/>
    <lineage>
        <taxon>Eukaryota</taxon>
        <taxon>Fungi</taxon>
        <taxon>Dikarya</taxon>
        <taxon>Ascomycota</taxon>
        <taxon>Pezizomycotina</taxon>
        <taxon>Eurotiomycetes</taxon>
        <taxon>Eurotiomycetidae</taxon>
        <taxon>Eurotiales</taxon>
        <taxon>Aspergillaceae</taxon>
        <taxon>Aspergillus</taxon>
        <taxon>Aspergillus subgen. Fumigati</taxon>
    </lineage>
</organism>
<dbReference type="PROSITE" id="PS50280">
    <property type="entry name" value="SET"/>
    <property type="match status" value="1"/>
</dbReference>
<dbReference type="STRING" id="344612.A1CPL7"/>
<evidence type="ECO:0000313" key="4">
    <source>
        <dbReference type="Proteomes" id="UP000006701"/>
    </source>
</evidence>
<feature type="repeat" description="TPR" evidence="1">
    <location>
        <begin position="201"/>
        <end position="234"/>
    </location>
</feature>
<dbReference type="HOGENOM" id="CLU_009043_2_0_1"/>
<dbReference type="RefSeq" id="XP_001269014.1">
    <property type="nucleotide sequence ID" value="XM_001269013.1"/>
</dbReference>
<dbReference type="Proteomes" id="UP000006701">
    <property type="component" value="Unassembled WGS sequence"/>
</dbReference>
<dbReference type="SUPFAM" id="SSF48452">
    <property type="entry name" value="TPR-like"/>
    <property type="match status" value="1"/>
</dbReference>
<dbReference type="InterPro" id="IPR001214">
    <property type="entry name" value="SET_dom"/>
</dbReference>
<dbReference type="Gene3D" id="1.25.40.10">
    <property type="entry name" value="Tetratricopeptide repeat domain"/>
    <property type="match status" value="1"/>
</dbReference>
<dbReference type="PANTHER" id="PTHR47643">
    <property type="entry name" value="TPR DOMAIN PROTEIN (AFU_ORTHOLOGUE AFUA_5G12710)"/>
    <property type="match status" value="1"/>
</dbReference>
<dbReference type="Pfam" id="PF00856">
    <property type="entry name" value="SET"/>
    <property type="match status" value="1"/>
</dbReference>
<dbReference type="AlphaFoldDB" id="A1CPL7"/>
<gene>
    <name evidence="3" type="ORF">ACLA_023020</name>
</gene>
<reference evidence="3 4" key="1">
    <citation type="journal article" date="2008" name="PLoS Genet.">
        <title>Genomic islands in the pathogenic filamentous fungus Aspergillus fumigatus.</title>
        <authorList>
            <person name="Fedorova N.D."/>
            <person name="Khaldi N."/>
            <person name="Joardar V.S."/>
            <person name="Maiti R."/>
            <person name="Amedeo P."/>
            <person name="Anderson M.J."/>
            <person name="Crabtree J."/>
            <person name="Silva J.C."/>
            <person name="Badger J.H."/>
            <person name="Albarraq A."/>
            <person name="Angiuoli S."/>
            <person name="Bussey H."/>
            <person name="Bowyer P."/>
            <person name="Cotty P.J."/>
            <person name="Dyer P.S."/>
            <person name="Egan A."/>
            <person name="Galens K."/>
            <person name="Fraser-Liggett C.M."/>
            <person name="Haas B.J."/>
            <person name="Inman J.M."/>
            <person name="Kent R."/>
            <person name="Lemieux S."/>
            <person name="Malavazi I."/>
            <person name="Orvis J."/>
            <person name="Roemer T."/>
            <person name="Ronning C.M."/>
            <person name="Sundaram J.P."/>
            <person name="Sutton G."/>
            <person name="Turner G."/>
            <person name="Venter J.C."/>
            <person name="White O.R."/>
            <person name="Whitty B.R."/>
            <person name="Youngman P."/>
            <person name="Wolfe K.H."/>
            <person name="Goldman G.H."/>
            <person name="Wortman J.R."/>
            <person name="Jiang B."/>
            <person name="Denning D.W."/>
            <person name="Nierman W.C."/>
        </authorList>
    </citation>
    <scope>NUCLEOTIDE SEQUENCE [LARGE SCALE GENOMIC DNA]</scope>
    <source>
        <strain evidence="4">ATCC 1007 / CBS 513.65 / DSM 816 / NCTC 3887 / NRRL 1</strain>
    </source>
</reference>
<dbReference type="PANTHER" id="PTHR47643:SF2">
    <property type="entry name" value="TPR DOMAIN PROTEIN (AFU_ORTHOLOGUE AFUA_5G12710)"/>
    <property type="match status" value="1"/>
</dbReference>
<dbReference type="Gene3D" id="2.170.270.10">
    <property type="entry name" value="SET domain"/>
    <property type="match status" value="1"/>
</dbReference>
<dbReference type="GeneID" id="4701127"/>
<keyword evidence="4" id="KW-1185">Reference proteome</keyword>
<dbReference type="InterPro" id="IPR011990">
    <property type="entry name" value="TPR-like_helical_dom_sf"/>
</dbReference>
<dbReference type="PROSITE" id="PS50005">
    <property type="entry name" value="TPR"/>
    <property type="match status" value="1"/>
</dbReference>
<dbReference type="OMA" id="NLQHWGF"/>
<sequence>MDIHDVSNVPEYMQWLRKHRQTLQSAQSRQGQKPKFTKSRDGIIMQFMLRLMASTARVDSPSNIRSSFVPPAYAPCVTALHDLRKTKIKDLRLETHHRGSYIVLRAVTPPDIMTAVVAIVEDEDGDVLMLQLYNQEKDLVAHGRLAEGTVMIVKEPYLKVMSDGDYGIRVDHLSDMKLLTEHDPLLPLLWRPRLTEIDTSARFWRLKGNDYFNAGGYHLAIECYSQALASSPTTEEAFTIRLNRALTYLKANQFEAALSDTEKLAPGSDSKPSEKALLRRAQALYYLQRYQESCEVHQVLGREYPTNATVKSEFGRAEARLAEQQSGKYQFQRLQLEAKKRRPPHLDHATYIGPVAVGSAQSRGRGLFTTAPVRAGDLLFCEKAFTHVFYDTESSDGGLTLLINVQEDAMTIGAQASLIALIAQKLYKTPSLMPTFTDLYHGSYKPVKVSEVDGTPVVDTFLIERTMSLNVFGCPLSSRESHIRAMRKMTPQVKGRDAFHSCGVWALASYINHSCYSNAQRSFIGDMMIVRATQDLPANTEIAFWYQEPSEQTSKEKPVNLQHWGFKCSCEVCQDLFETENSVLANRRRLVAGLAKLFQSGKSNLARIEATLATIEGTYRRPAFEVPRWSICKAYLTLAAIYAGTHQPQKAVQCALKTLESLGYIVEGGALPHQTGTPLLIRKWGLMKDSLVGCWMILSTAYRDIAPELAIQAGEYARITYRICVGEDETFDQTYSPYSERVDGLLSKATY</sequence>
<dbReference type="EMBL" id="DS027059">
    <property type="protein sequence ID" value="EAW07588.1"/>
    <property type="molecule type" value="Genomic_DNA"/>
</dbReference>
<dbReference type="VEuPathDB" id="FungiDB:ACLA_023020"/>
<dbReference type="SMART" id="SM00317">
    <property type="entry name" value="SET"/>
    <property type="match status" value="1"/>
</dbReference>
<dbReference type="InterPro" id="IPR053209">
    <property type="entry name" value="Gramillin-biosynth_MTr"/>
</dbReference>
<dbReference type="SUPFAM" id="SSF82199">
    <property type="entry name" value="SET domain"/>
    <property type="match status" value="1"/>
</dbReference>
<dbReference type="KEGG" id="act:ACLA_023020"/>
<dbReference type="InterPro" id="IPR019734">
    <property type="entry name" value="TPR_rpt"/>
</dbReference>
<keyword evidence="1" id="KW-0802">TPR repeat</keyword>
<evidence type="ECO:0000259" key="2">
    <source>
        <dbReference type="PROSITE" id="PS50280"/>
    </source>
</evidence>
<accession>A1CPL7</accession>